<evidence type="ECO:0000256" key="1">
    <source>
        <dbReference type="SAM" id="Phobius"/>
    </source>
</evidence>
<name>A0A7H0LI86_9SPHN</name>
<keyword evidence="1" id="KW-0812">Transmembrane</keyword>
<dbReference type="SMART" id="SM00850">
    <property type="entry name" value="LytTR"/>
    <property type="match status" value="1"/>
</dbReference>
<dbReference type="PROSITE" id="PS50930">
    <property type="entry name" value="HTH_LYTTR"/>
    <property type="match status" value="1"/>
</dbReference>
<keyword evidence="1" id="KW-0472">Membrane</keyword>
<organism evidence="3 4">
    <name type="scientific">Sphingomonas alpina</name>
    <dbReference type="NCBI Taxonomy" id="653931"/>
    <lineage>
        <taxon>Bacteria</taxon>
        <taxon>Pseudomonadati</taxon>
        <taxon>Pseudomonadota</taxon>
        <taxon>Alphaproteobacteria</taxon>
        <taxon>Sphingomonadales</taxon>
        <taxon>Sphingomonadaceae</taxon>
        <taxon>Sphingomonas</taxon>
    </lineage>
</organism>
<gene>
    <name evidence="3" type="ORF">H3Z74_22490</name>
</gene>
<dbReference type="InterPro" id="IPR046947">
    <property type="entry name" value="LytR-like"/>
</dbReference>
<feature type="transmembrane region" description="Helical" evidence="1">
    <location>
        <begin position="86"/>
        <end position="109"/>
    </location>
</feature>
<feature type="transmembrane region" description="Helical" evidence="1">
    <location>
        <begin position="51"/>
        <end position="74"/>
    </location>
</feature>
<dbReference type="InterPro" id="IPR012379">
    <property type="entry name" value="LytTR_MHYE"/>
</dbReference>
<dbReference type="PIRSF" id="PIRSF031767">
    <property type="entry name" value="MHYE_LytTR"/>
    <property type="match status" value="1"/>
</dbReference>
<dbReference type="RefSeq" id="WP_187761704.1">
    <property type="nucleotide sequence ID" value="NZ_CP061038.1"/>
</dbReference>
<dbReference type="InterPro" id="IPR007492">
    <property type="entry name" value="LytTR_DNA-bd_dom"/>
</dbReference>
<accession>A0A7H0LI86</accession>
<evidence type="ECO:0000313" key="4">
    <source>
        <dbReference type="Proteomes" id="UP000516148"/>
    </source>
</evidence>
<dbReference type="Proteomes" id="UP000516148">
    <property type="component" value="Chromosome"/>
</dbReference>
<evidence type="ECO:0000313" key="3">
    <source>
        <dbReference type="EMBL" id="QNQ09389.1"/>
    </source>
</evidence>
<protein>
    <submittedName>
        <fullName evidence="3">LytTR family transcriptional regulator</fullName>
    </submittedName>
</protein>
<dbReference type="PANTHER" id="PTHR37299">
    <property type="entry name" value="TRANSCRIPTIONAL REGULATOR-RELATED"/>
    <property type="match status" value="1"/>
</dbReference>
<dbReference type="Gene3D" id="2.40.50.1020">
    <property type="entry name" value="LytTr DNA-binding domain"/>
    <property type="match status" value="1"/>
</dbReference>
<dbReference type="GO" id="GO:0003677">
    <property type="term" value="F:DNA binding"/>
    <property type="evidence" value="ECO:0007669"/>
    <property type="project" value="InterPro"/>
</dbReference>
<evidence type="ECO:0000259" key="2">
    <source>
        <dbReference type="PROSITE" id="PS50930"/>
    </source>
</evidence>
<dbReference type="Pfam" id="PF04397">
    <property type="entry name" value="LytTR"/>
    <property type="match status" value="1"/>
</dbReference>
<proteinExistence type="predicted"/>
<dbReference type="PANTHER" id="PTHR37299:SF1">
    <property type="entry name" value="STAGE 0 SPORULATION PROTEIN A HOMOLOG"/>
    <property type="match status" value="1"/>
</dbReference>
<dbReference type="GO" id="GO:0000156">
    <property type="term" value="F:phosphorelay response regulator activity"/>
    <property type="evidence" value="ECO:0007669"/>
    <property type="project" value="InterPro"/>
</dbReference>
<keyword evidence="4" id="KW-1185">Reference proteome</keyword>
<sequence>MAASTAGRLWARHAMPVTIGASIWAVLALASALQGQIFALYHGQAQDWWSSLGYSVAVFSVWGALTPVVLKAAAWIAQRPALVSRIAYHLLCLPAFVAAHMLVFVVLYWPVYGTGLSPVEMARPVLLANLDKAVFAYLALVALDHFRRPGGRRARGPESHDLAVPTAPVEGLWSRAGGISRLTPYREIDWIAAAGDYAEVHANGSHRLIDRSLSSLAEELPPGEFARIHRSTIVRLDRVREVRGLGRGDASVVFHNGTSLRLSRRYRDNLAAHFPV</sequence>
<dbReference type="KEGG" id="spap:H3Z74_22490"/>
<dbReference type="AlphaFoldDB" id="A0A7H0LI86"/>
<keyword evidence="1" id="KW-1133">Transmembrane helix</keyword>
<dbReference type="EMBL" id="CP061038">
    <property type="protein sequence ID" value="QNQ09389.1"/>
    <property type="molecule type" value="Genomic_DNA"/>
</dbReference>
<reference evidence="3 4" key="1">
    <citation type="submission" date="2020-09" db="EMBL/GenBank/DDBJ databases">
        <title>Sphingomonas sp., a new species isolated from pork steak.</title>
        <authorList>
            <person name="Heidler von Heilborn D."/>
        </authorList>
    </citation>
    <scope>NUCLEOTIDE SEQUENCE [LARGE SCALE GENOMIC DNA]</scope>
    <source>
        <strain evidence="4">S8-3T</strain>
    </source>
</reference>
<feature type="domain" description="HTH LytTR-type" evidence="2">
    <location>
        <begin position="182"/>
        <end position="276"/>
    </location>
</feature>